<dbReference type="EMBL" id="NHPA01000046">
    <property type="protein sequence ID" value="OYR67053.1"/>
    <property type="molecule type" value="Genomic_DNA"/>
</dbReference>
<dbReference type="GO" id="GO:0003677">
    <property type="term" value="F:DNA binding"/>
    <property type="evidence" value="ECO:0007669"/>
    <property type="project" value="UniProtKB-KW"/>
</dbReference>
<keyword evidence="2" id="KW-0238">DNA-binding</keyword>
<dbReference type="PANTHER" id="PTHR30136">
    <property type="entry name" value="HELIX-TURN-HELIX TRANSCRIPTIONAL REGULATOR, ICLR FAMILY"/>
    <property type="match status" value="1"/>
</dbReference>
<keyword evidence="3" id="KW-0804">Transcription</keyword>
<evidence type="ECO:0000256" key="3">
    <source>
        <dbReference type="ARBA" id="ARBA00023163"/>
    </source>
</evidence>
<dbReference type="AlphaFoldDB" id="A0A256JEK3"/>
<dbReference type="Proteomes" id="UP000215731">
    <property type="component" value="Unassembled WGS sequence"/>
</dbReference>
<protein>
    <submittedName>
        <fullName evidence="7">IclR family transcriptional regulator</fullName>
    </submittedName>
</protein>
<dbReference type="Pfam" id="PF09339">
    <property type="entry name" value="HTH_IclR"/>
    <property type="match status" value="1"/>
</dbReference>
<dbReference type="GO" id="GO:0003700">
    <property type="term" value="F:DNA-binding transcription factor activity"/>
    <property type="evidence" value="ECO:0007669"/>
    <property type="project" value="TreeGrafter"/>
</dbReference>
<dbReference type="InterPro" id="IPR005471">
    <property type="entry name" value="Tscrpt_reg_IclR_N"/>
</dbReference>
<name>A0A256JEK3_HALEZ</name>
<evidence type="ECO:0000313" key="11">
    <source>
        <dbReference type="Proteomes" id="UP000216925"/>
    </source>
</evidence>
<gene>
    <name evidence="8" type="ORF">DJ76_00630</name>
    <name evidence="7" type="ORF">DJ79_09745</name>
    <name evidence="6" type="ORF">DJ80_03485</name>
</gene>
<dbReference type="EMBL" id="NHPD01000005">
    <property type="protein sequence ID" value="OYR75901.1"/>
    <property type="molecule type" value="Genomic_DNA"/>
</dbReference>
<dbReference type="EMBL" id="NHOZ01000034">
    <property type="protein sequence ID" value="OYR64873.1"/>
    <property type="molecule type" value="Genomic_DNA"/>
</dbReference>
<dbReference type="PANTHER" id="PTHR30136:SF35">
    <property type="entry name" value="HTH-TYPE TRANSCRIPTIONAL REGULATOR RV1719"/>
    <property type="match status" value="1"/>
</dbReference>
<feature type="domain" description="IclR-ED" evidence="5">
    <location>
        <begin position="69"/>
        <end position="253"/>
    </location>
</feature>
<evidence type="ECO:0000313" key="7">
    <source>
        <dbReference type="EMBL" id="OYR67053.1"/>
    </source>
</evidence>
<accession>A0A256JEK3</accession>
<evidence type="ECO:0000313" key="10">
    <source>
        <dbReference type="Proteomes" id="UP000215731"/>
    </source>
</evidence>
<dbReference type="SUPFAM" id="SSF55781">
    <property type="entry name" value="GAF domain-like"/>
    <property type="match status" value="1"/>
</dbReference>
<reference evidence="7" key="2">
    <citation type="submission" date="2017-05" db="EMBL/GenBank/DDBJ databases">
        <authorList>
            <person name="Song R."/>
            <person name="Chenine A.L."/>
            <person name="Ruprecht R.M."/>
        </authorList>
    </citation>
    <scope>NUCLEOTIDE SEQUENCE</scope>
    <source>
        <strain evidence="8">Ec15</strain>
        <strain evidence="7">Ga2p</strain>
        <strain evidence="6">Ga36</strain>
    </source>
</reference>
<reference evidence="9 10" key="1">
    <citation type="journal article" date="2014" name="Front. Microbiol.">
        <title>Population and genomic analysis of the genus Halorubrum.</title>
        <authorList>
            <person name="Fullmer M.S."/>
            <person name="Soucy S.M."/>
            <person name="Swithers K.S."/>
            <person name="Makkay A.M."/>
            <person name="Wheeler R."/>
            <person name="Ventosa A."/>
            <person name="Gogarten J.P."/>
            <person name="Papke R.T."/>
        </authorList>
    </citation>
    <scope>NUCLEOTIDE SEQUENCE [LARGE SCALE GENOMIC DNA]</scope>
    <source>
        <strain evidence="8 11">Ec15</strain>
        <strain evidence="7 9">Ga2p</strain>
        <strain evidence="6 10">Ga36</strain>
    </source>
</reference>
<dbReference type="Pfam" id="PF01614">
    <property type="entry name" value="IclR_C"/>
    <property type="match status" value="1"/>
</dbReference>
<dbReference type="RefSeq" id="WP_094494243.1">
    <property type="nucleotide sequence ID" value="NZ_NHOZ01000034.1"/>
</dbReference>
<evidence type="ECO:0000313" key="8">
    <source>
        <dbReference type="EMBL" id="OYR75901.1"/>
    </source>
</evidence>
<keyword evidence="1" id="KW-0805">Transcription regulation</keyword>
<organism evidence="7 9">
    <name type="scientific">Halorubrum ezzemoulense</name>
    <name type="common">Halorubrum chaoviator</name>
    <dbReference type="NCBI Taxonomy" id="337243"/>
    <lineage>
        <taxon>Archaea</taxon>
        <taxon>Methanobacteriati</taxon>
        <taxon>Methanobacteriota</taxon>
        <taxon>Stenosarchaea group</taxon>
        <taxon>Halobacteria</taxon>
        <taxon>Halobacteriales</taxon>
        <taxon>Haloferacaceae</taxon>
        <taxon>Halorubrum</taxon>
    </lineage>
</organism>
<evidence type="ECO:0000259" key="5">
    <source>
        <dbReference type="PROSITE" id="PS51078"/>
    </source>
</evidence>
<dbReference type="SUPFAM" id="SSF46785">
    <property type="entry name" value="Winged helix' DNA-binding domain"/>
    <property type="match status" value="1"/>
</dbReference>
<evidence type="ECO:0000259" key="4">
    <source>
        <dbReference type="PROSITE" id="PS51077"/>
    </source>
</evidence>
<dbReference type="PROSITE" id="PS51077">
    <property type="entry name" value="HTH_ICLR"/>
    <property type="match status" value="1"/>
</dbReference>
<proteinExistence type="predicted"/>
<dbReference type="Gene3D" id="1.10.10.10">
    <property type="entry name" value="Winged helix-like DNA-binding domain superfamily/Winged helix DNA-binding domain"/>
    <property type="match status" value="1"/>
</dbReference>
<dbReference type="CDD" id="cd00090">
    <property type="entry name" value="HTH_ARSR"/>
    <property type="match status" value="1"/>
</dbReference>
<dbReference type="InterPro" id="IPR050707">
    <property type="entry name" value="HTH_MetabolicPath_Reg"/>
</dbReference>
<comment type="caution">
    <text evidence="7">The sequence shown here is derived from an EMBL/GenBank/DDBJ whole genome shotgun (WGS) entry which is preliminary data.</text>
</comment>
<dbReference type="GO" id="GO:0045892">
    <property type="term" value="P:negative regulation of DNA-templated transcription"/>
    <property type="evidence" value="ECO:0007669"/>
    <property type="project" value="TreeGrafter"/>
</dbReference>
<evidence type="ECO:0000256" key="2">
    <source>
        <dbReference type="ARBA" id="ARBA00023125"/>
    </source>
</evidence>
<dbReference type="InterPro" id="IPR014757">
    <property type="entry name" value="Tscrpt_reg_IclR_C"/>
</dbReference>
<dbReference type="InterPro" id="IPR036388">
    <property type="entry name" value="WH-like_DNA-bd_sf"/>
</dbReference>
<dbReference type="Proteomes" id="UP000215607">
    <property type="component" value="Unassembled WGS sequence"/>
</dbReference>
<evidence type="ECO:0000256" key="1">
    <source>
        <dbReference type="ARBA" id="ARBA00023015"/>
    </source>
</evidence>
<dbReference type="InterPro" id="IPR029016">
    <property type="entry name" value="GAF-like_dom_sf"/>
</dbReference>
<evidence type="ECO:0000313" key="6">
    <source>
        <dbReference type="EMBL" id="OYR64873.1"/>
    </source>
</evidence>
<evidence type="ECO:0000313" key="9">
    <source>
        <dbReference type="Proteomes" id="UP000215607"/>
    </source>
</evidence>
<dbReference type="Proteomes" id="UP000216925">
    <property type="component" value="Unassembled WGS sequence"/>
</dbReference>
<dbReference type="InterPro" id="IPR036390">
    <property type="entry name" value="WH_DNA-bd_sf"/>
</dbReference>
<dbReference type="InterPro" id="IPR011991">
    <property type="entry name" value="ArsR-like_HTH"/>
</dbReference>
<dbReference type="SMART" id="SM00346">
    <property type="entry name" value="HTH_ICLR"/>
    <property type="match status" value="1"/>
</dbReference>
<dbReference type="Gene3D" id="3.30.450.40">
    <property type="match status" value="1"/>
</dbReference>
<sequence>MTDSVTNGVQAIKKTSRILTVLQEQGGGGVTEIAGELSYNKSTVHHHLTTLREEGLVIKRGDQYHLGIRLFELGAFTRRQRDIYSVGKPQVNSLAEKTGELANLMIEENGKGVYIQVSAGEDAVNLDTSTGTEQYLHTCAIGKSILSEMPSARVDEIIDQHGLPAETSNTVTDQATLKDELEEIRERGVAFDNEERAEAIRCVATPVTNKDGELLGGISISGPATRMRGDRFKTEIPELVQNAAEVIGLNASYSG</sequence>
<dbReference type="PROSITE" id="PS51078">
    <property type="entry name" value="ICLR_ED"/>
    <property type="match status" value="1"/>
</dbReference>
<feature type="domain" description="HTH iclR-type" evidence="4">
    <location>
        <begin position="9"/>
        <end position="68"/>
    </location>
</feature>